<proteinExistence type="inferred from homology"/>
<dbReference type="HAMAP" id="MF_00821">
    <property type="entry name" value="SecB"/>
    <property type="match status" value="1"/>
</dbReference>
<evidence type="ECO:0000256" key="2">
    <source>
        <dbReference type="ARBA" id="ARBA00022448"/>
    </source>
</evidence>
<dbReference type="Proteomes" id="UP001446205">
    <property type="component" value="Unassembled WGS sequence"/>
</dbReference>
<evidence type="ECO:0000313" key="5">
    <source>
        <dbReference type="EMBL" id="MEK8090214.1"/>
    </source>
</evidence>
<keyword evidence="6" id="KW-1185">Reference proteome</keyword>
<dbReference type="EMBL" id="JBBPCO010000010">
    <property type="protein sequence ID" value="MEK8090214.1"/>
    <property type="molecule type" value="Genomic_DNA"/>
</dbReference>
<dbReference type="PRINTS" id="PR01594">
    <property type="entry name" value="SECBCHAPRONE"/>
</dbReference>
<evidence type="ECO:0000256" key="4">
    <source>
        <dbReference type="ARBA" id="ARBA00023010"/>
    </source>
</evidence>
<reference evidence="5 6" key="1">
    <citation type="submission" date="2024-04" db="EMBL/GenBank/DDBJ databases">
        <authorList>
            <person name="Abashina T."/>
            <person name="Shaikin A."/>
        </authorList>
    </citation>
    <scope>NUCLEOTIDE SEQUENCE [LARGE SCALE GENOMIC DNA]</scope>
    <source>
        <strain evidence="5 6">AAFK</strain>
    </source>
</reference>
<dbReference type="NCBIfam" id="TIGR00809">
    <property type="entry name" value="secB"/>
    <property type="match status" value="1"/>
</dbReference>
<keyword evidence="4" id="KW-0811">Translocation</keyword>
<dbReference type="SUPFAM" id="SSF54611">
    <property type="entry name" value="SecB-like"/>
    <property type="match status" value="1"/>
</dbReference>
<comment type="similarity">
    <text evidence="1">Belongs to the SecB family.</text>
</comment>
<protein>
    <submittedName>
        <fullName evidence="5">Protein-export chaperone SecB</fullName>
    </submittedName>
</protein>
<evidence type="ECO:0000256" key="1">
    <source>
        <dbReference type="ARBA" id="ARBA00009990"/>
    </source>
</evidence>
<dbReference type="InterPro" id="IPR003708">
    <property type="entry name" value="SecB"/>
</dbReference>
<keyword evidence="3" id="KW-0653">Protein transport</keyword>
<dbReference type="NCBIfam" id="NF004394">
    <property type="entry name" value="PRK05751.1-5"/>
    <property type="match status" value="1"/>
</dbReference>
<evidence type="ECO:0000256" key="3">
    <source>
        <dbReference type="ARBA" id="ARBA00022927"/>
    </source>
</evidence>
<dbReference type="PANTHER" id="PTHR36918">
    <property type="match status" value="1"/>
</dbReference>
<dbReference type="RefSeq" id="WP_341371270.1">
    <property type="nucleotide sequence ID" value="NZ_JBBPCO010000010.1"/>
</dbReference>
<evidence type="ECO:0000313" key="6">
    <source>
        <dbReference type="Proteomes" id="UP001446205"/>
    </source>
</evidence>
<dbReference type="PANTHER" id="PTHR36918:SF1">
    <property type="entry name" value="PROTEIN-EXPORT PROTEIN SECB"/>
    <property type="match status" value="1"/>
</dbReference>
<gene>
    <name evidence="5" type="primary">secB</name>
    <name evidence="5" type="ORF">WOB96_10620</name>
</gene>
<accession>A0ABU9D9K7</accession>
<organism evidence="5 6">
    <name type="scientific">Thermithiobacillus plumbiphilus</name>
    <dbReference type="NCBI Taxonomy" id="1729899"/>
    <lineage>
        <taxon>Bacteria</taxon>
        <taxon>Pseudomonadati</taxon>
        <taxon>Pseudomonadota</taxon>
        <taxon>Acidithiobacillia</taxon>
        <taxon>Acidithiobacillales</taxon>
        <taxon>Thermithiobacillaceae</taxon>
        <taxon>Thermithiobacillus</taxon>
    </lineage>
</organism>
<dbReference type="InterPro" id="IPR035958">
    <property type="entry name" value="SecB-like_sf"/>
</dbReference>
<name>A0ABU9D9K7_9PROT</name>
<dbReference type="Pfam" id="PF02556">
    <property type="entry name" value="SecB"/>
    <property type="match status" value="1"/>
</dbReference>
<comment type="caution">
    <text evidence="5">The sequence shown here is derived from an EMBL/GenBank/DDBJ whole genome shotgun (WGS) entry which is preliminary data.</text>
</comment>
<dbReference type="Gene3D" id="3.10.420.10">
    <property type="entry name" value="SecB-like"/>
    <property type="match status" value="1"/>
</dbReference>
<sequence length="151" mass="16717">MADEQEVVFNLEKIYLKDVSFEAPNTPSVFLINETPTVDVNLSTQSQPVEGMDGFVETVLTVGVSAKLDERTFFMVEVQQAGLFRIQNVPDDHMPGLLGIHCPNILFPYAREAIADLIGKGGFQPLHLNPINFEALFQASLAEQEAQARPQ</sequence>
<keyword evidence="2" id="KW-0813">Transport</keyword>